<proteinExistence type="predicted"/>
<feature type="transmembrane region" description="Helical" evidence="5">
    <location>
        <begin position="35"/>
        <end position="58"/>
    </location>
</feature>
<evidence type="ECO:0000259" key="6">
    <source>
        <dbReference type="Pfam" id="PF04893"/>
    </source>
</evidence>
<evidence type="ECO:0000256" key="2">
    <source>
        <dbReference type="ARBA" id="ARBA00022692"/>
    </source>
</evidence>
<dbReference type="InterPro" id="IPR006977">
    <property type="entry name" value="Yip1_dom"/>
</dbReference>
<keyword evidence="2 5" id="KW-0812">Transmembrane</keyword>
<feature type="transmembrane region" description="Helical" evidence="5">
    <location>
        <begin position="138"/>
        <end position="159"/>
    </location>
</feature>
<feature type="transmembrane region" description="Helical" evidence="5">
    <location>
        <begin position="78"/>
        <end position="99"/>
    </location>
</feature>
<organism evidence="7 8">
    <name type="scientific">Paracoccus fistulariae</name>
    <dbReference type="NCBI Taxonomy" id="658446"/>
    <lineage>
        <taxon>Bacteria</taxon>
        <taxon>Pseudomonadati</taxon>
        <taxon>Pseudomonadota</taxon>
        <taxon>Alphaproteobacteria</taxon>
        <taxon>Rhodobacterales</taxon>
        <taxon>Paracoccaceae</taxon>
        <taxon>Paracoccus</taxon>
    </lineage>
</organism>
<protein>
    <submittedName>
        <fullName evidence="7">YIP1 family protein</fullName>
    </submittedName>
</protein>
<evidence type="ECO:0000313" key="8">
    <source>
        <dbReference type="Proteomes" id="UP001219349"/>
    </source>
</evidence>
<feature type="domain" description="Yip1" evidence="6">
    <location>
        <begin position="13"/>
        <end position="185"/>
    </location>
</feature>
<comment type="subcellular location">
    <subcellularLocation>
        <location evidence="1">Membrane</location>
        <topology evidence="1">Multi-pass membrane protein</topology>
    </subcellularLocation>
</comment>
<keyword evidence="3 5" id="KW-1133">Transmembrane helix</keyword>
<feature type="transmembrane region" description="Helical" evidence="5">
    <location>
        <begin position="171"/>
        <end position="196"/>
    </location>
</feature>
<reference evidence="7 8" key="1">
    <citation type="submission" date="2021-01" db="EMBL/GenBank/DDBJ databases">
        <title>Biogeographic distribution of Paracoccus.</title>
        <authorList>
            <person name="Hollensteiner J."/>
            <person name="Leineberger J."/>
            <person name="Brinkhoff T."/>
            <person name="Daniel R."/>
        </authorList>
    </citation>
    <scope>NUCLEOTIDE SEQUENCE [LARGE SCALE GENOMIC DNA]</scope>
    <source>
        <strain evidence="7 8">KCTC 22803</strain>
    </source>
</reference>
<evidence type="ECO:0000256" key="1">
    <source>
        <dbReference type="ARBA" id="ARBA00004141"/>
    </source>
</evidence>
<keyword evidence="8" id="KW-1185">Reference proteome</keyword>
<sequence>MTFEDLKMLFLSTFRDPQGTARWLIGQNFPIGARWIAMLLMAVVSALLGFLWNAILMLRMPVEVTAVAAGSSPLDNPLMMAAIQIFAIVLSAGAMAYVGRLFGGRGRFEDAMVLTTWIEAVMIPVECINLVMVLILPALASITGIVVIALFFWLTAQFVMALHGFRSAGKVALGMFGTLLALGLLLYPLAAMLGMLPELPQ</sequence>
<dbReference type="Pfam" id="PF04893">
    <property type="entry name" value="Yip1"/>
    <property type="match status" value="1"/>
</dbReference>
<gene>
    <name evidence="7" type="ORF">JHX87_00420</name>
</gene>
<accession>A0ABY7SK30</accession>
<evidence type="ECO:0000313" key="7">
    <source>
        <dbReference type="EMBL" id="WCR07355.1"/>
    </source>
</evidence>
<evidence type="ECO:0000256" key="5">
    <source>
        <dbReference type="SAM" id="Phobius"/>
    </source>
</evidence>
<dbReference type="RefSeq" id="WP_271884341.1">
    <property type="nucleotide sequence ID" value="NZ_CP067136.1"/>
</dbReference>
<evidence type="ECO:0000256" key="3">
    <source>
        <dbReference type="ARBA" id="ARBA00022989"/>
    </source>
</evidence>
<feature type="transmembrane region" description="Helical" evidence="5">
    <location>
        <begin position="111"/>
        <end position="132"/>
    </location>
</feature>
<name>A0ABY7SK30_9RHOB</name>
<keyword evidence="4 5" id="KW-0472">Membrane</keyword>
<evidence type="ECO:0000256" key="4">
    <source>
        <dbReference type="ARBA" id="ARBA00023136"/>
    </source>
</evidence>
<dbReference type="EMBL" id="CP067136">
    <property type="protein sequence ID" value="WCR07355.1"/>
    <property type="molecule type" value="Genomic_DNA"/>
</dbReference>
<dbReference type="Proteomes" id="UP001219349">
    <property type="component" value="Chromosome"/>
</dbReference>